<dbReference type="InterPro" id="IPR006735">
    <property type="entry name" value="Rtf2"/>
</dbReference>
<dbReference type="GO" id="GO:0006274">
    <property type="term" value="P:DNA replication termination"/>
    <property type="evidence" value="ECO:0007669"/>
    <property type="project" value="TreeGrafter"/>
</dbReference>
<organism evidence="2">
    <name type="scientific">Trypanosoma congolense (strain IL3000)</name>
    <dbReference type="NCBI Taxonomy" id="1068625"/>
    <lineage>
        <taxon>Eukaryota</taxon>
        <taxon>Discoba</taxon>
        <taxon>Euglenozoa</taxon>
        <taxon>Kinetoplastea</taxon>
        <taxon>Metakinetoplastina</taxon>
        <taxon>Trypanosomatida</taxon>
        <taxon>Trypanosomatidae</taxon>
        <taxon>Trypanosoma</taxon>
        <taxon>Nannomonas</taxon>
    </lineage>
</organism>
<evidence type="ECO:0000313" key="2">
    <source>
        <dbReference type="EMBL" id="CCC94470.1"/>
    </source>
</evidence>
<dbReference type="VEuPathDB" id="TriTrypDB:TcIL3000_10_12520"/>
<name>G0UYK3_TRYCI</name>
<dbReference type="AlphaFoldDB" id="G0UYK3"/>
<dbReference type="GO" id="GO:0005634">
    <property type="term" value="C:nucleus"/>
    <property type="evidence" value="ECO:0007669"/>
    <property type="project" value="TreeGrafter"/>
</dbReference>
<accession>G0UYK3</accession>
<reference evidence="2" key="1">
    <citation type="journal article" date="2012" name="Proc. Natl. Acad. Sci. U.S.A.">
        <title>Antigenic diversity is generated by distinct evolutionary mechanisms in African trypanosome species.</title>
        <authorList>
            <person name="Jackson A.P."/>
            <person name="Berry A."/>
            <person name="Aslett M."/>
            <person name="Allison H.C."/>
            <person name="Burton P."/>
            <person name="Vavrova-Anderson J."/>
            <person name="Brown R."/>
            <person name="Browne H."/>
            <person name="Corton N."/>
            <person name="Hauser H."/>
            <person name="Gamble J."/>
            <person name="Gilderthorp R."/>
            <person name="Marcello L."/>
            <person name="McQuillan J."/>
            <person name="Otto T.D."/>
            <person name="Quail M.A."/>
            <person name="Sanders M.J."/>
            <person name="van Tonder A."/>
            <person name="Ginger M.L."/>
            <person name="Field M.C."/>
            <person name="Barry J.D."/>
            <person name="Hertz-Fowler C."/>
            <person name="Berriman M."/>
        </authorList>
    </citation>
    <scope>NUCLEOTIDE SEQUENCE</scope>
    <source>
        <strain evidence="2">IL3000</strain>
    </source>
</reference>
<dbReference type="PANTHER" id="PTHR12775:SF0">
    <property type="entry name" value="REPLICATION TERMINATION FACTOR 2"/>
    <property type="match status" value="1"/>
</dbReference>
<feature type="region of interest" description="Disordered" evidence="1">
    <location>
        <begin position="158"/>
        <end position="178"/>
    </location>
</feature>
<dbReference type="PANTHER" id="PTHR12775">
    <property type="entry name" value="PROTEIN C20ORF43 HOMOLOG"/>
    <property type="match status" value="1"/>
</dbReference>
<proteinExistence type="predicted"/>
<protein>
    <submittedName>
        <fullName evidence="2">Uncharacterized protein TCIL3000_10_12520</fullName>
    </submittedName>
</protein>
<gene>
    <name evidence="2" type="ORF">TCIL3000_10_12520</name>
</gene>
<dbReference type="EMBL" id="HE575323">
    <property type="protein sequence ID" value="CCC94470.1"/>
    <property type="molecule type" value="Genomic_DNA"/>
</dbReference>
<evidence type="ECO:0000256" key="1">
    <source>
        <dbReference type="SAM" id="MobiDB-lite"/>
    </source>
</evidence>
<sequence length="220" mass="24349">MGGDGQALSNKRRILEKSRAFLTPEELRKGDEEPSDAVQSRKQLKILQWTHCALSLEPLETPVVFDLRGRLYSKKSVLDSIMEKQSPSKQGDESKSADIKITKLSDVCEVSNVEDGVGGKVSIRCPLTGYDAAAGVRDFVGFWGCGHVCWAASNRSGMERSTVDEPPSATSGERSPECPCCGEVSFAVPLVLKSESDEVKQFRRLRPLQRAFRKRKRSDQ</sequence>
<dbReference type="Pfam" id="PF04641">
    <property type="entry name" value="Rtf2"/>
    <property type="match status" value="1"/>
</dbReference>